<gene>
    <name evidence="8" type="ORF">AVDCRST_MAG77-2763</name>
</gene>
<evidence type="ECO:0000313" key="8">
    <source>
        <dbReference type="EMBL" id="CAA9262703.1"/>
    </source>
</evidence>
<dbReference type="PANTHER" id="PTHR38439">
    <property type="entry name" value="AURACYANIN-B"/>
    <property type="match status" value="1"/>
</dbReference>
<protein>
    <recommendedName>
        <fullName evidence="7">Blue (type 1) copper domain-containing protein</fullName>
    </recommendedName>
</protein>
<organism evidence="8">
    <name type="scientific">uncultured Chloroflexota bacterium</name>
    <dbReference type="NCBI Taxonomy" id="166587"/>
    <lineage>
        <taxon>Bacteria</taxon>
        <taxon>Bacillati</taxon>
        <taxon>Chloroflexota</taxon>
        <taxon>environmental samples</taxon>
    </lineage>
</organism>
<evidence type="ECO:0000256" key="2">
    <source>
        <dbReference type="ARBA" id="ARBA00022723"/>
    </source>
</evidence>
<proteinExistence type="predicted"/>
<evidence type="ECO:0000256" key="3">
    <source>
        <dbReference type="ARBA" id="ARBA00022982"/>
    </source>
</evidence>
<evidence type="ECO:0000259" key="7">
    <source>
        <dbReference type="Pfam" id="PF00127"/>
    </source>
</evidence>
<keyword evidence="4" id="KW-0186">Copper</keyword>
<sequence>MPAIRNNDIRFAAGRRSRLCVLCAPGVLAAALLVSCGAAQPRAVTVTTQAFRFQPSALEWQAGQTIRFTLRNPDGVEHDFVVDALRVTAASGDGHAQHGPGAGPAPSPGSLHVHAAAFSEASATFTPQSKGTYTVYCSIPSHKELGMVASLVVK</sequence>
<dbReference type="InterPro" id="IPR008972">
    <property type="entry name" value="Cupredoxin"/>
</dbReference>
<dbReference type="InterPro" id="IPR050845">
    <property type="entry name" value="Cu-binding_ET"/>
</dbReference>
<dbReference type="AlphaFoldDB" id="A0A6J4IYZ5"/>
<evidence type="ECO:0000256" key="4">
    <source>
        <dbReference type="ARBA" id="ARBA00023008"/>
    </source>
</evidence>
<keyword evidence="2" id="KW-0479">Metal-binding</keyword>
<dbReference type="GO" id="GO:0005507">
    <property type="term" value="F:copper ion binding"/>
    <property type="evidence" value="ECO:0007669"/>
    <property type="project" value="InterPro"/>
</dbReference>
<keyword evidence="3" id="KW-0249">Electron transport</keyword>
<evidence type="ECO:0000256" key="1">
    <source>
        <dbReference type="ARBA" id="ARBA00022448"/>
    </source>
</evidence>
<dbReference type="SUPFAM" id="SSF49503">
    <property type="entry name" value="Cupredoxins"/>
    <property type="match status" value="1"/>
</dbReference>
<feature type="signal peptide" evidence="6">
    <location>
        <begin position="1"/>
        <end position="29"/>
    </location>
</feature>
<dbReference type="PROSITE" id="PS00196">
    <property type="entry name" value="COPPER_BLUE"/>
    <property type="match status" value="1"/>
</dbReference>
<dbReference type="InterPro" id="IPR000923">
    <property type="entry name" value="BlueCu_1"/>
</dbReference>
<reference evidence="8" key="1">
    <citation type="submission" date="2020-02" db="EMBL/GenBank/DDBJ databases">
        <authorList>
            <person name="Meier V. D."/>
        </authorList>
    </citation>
    <scope>NUCLEOTIDE SEQUENCE</scope>
    <source>
        <strain evidence="8">AVDCRST_MAG77</strain>
    </source>
</reference>
<dbReference type="GO" id="GO:0009055">
    <property type="term" value="F:electron transfer activity"/>
    <property type="evidence" value="ECO:0007669"/>
    <property type="project" value="InterPro"/>
</dbReference>
<keyword evidence="1" id="KW-0813">Transport</keyword>
<dbReference type="Pfam" id="PF00127">
    <property type="entry name" value="Copper-bind"/>
    <property type="match status" value="1"/>
</dbReference>
<dbReference type="Gene3D" id="2.60.40.420">
    <property type="entry name" value="Cupredoxins - blue copper proteins"/>
    <property type="match status" value="1"/>
</dbReference>
<keyword evidence="6" id="KW-0732">Signal</keyword>
<feature type="domain" description="Blue (type 1) copper" evidence="7">
    <location>
        <begin position="44"/>
        <end position="154"/>
    </location>
</feature>
<feature type="chain" id="PRO_5026920812" description="Blue (type 1) copper domain-containing protein" evidence="6">
    <location>
        <begin position="30"/>
        <end position="154"/>
    </location>
</feature>
<evidence type="ECO:0000256" key="5">
    <source>
        <dbReference type="SAM" id="MobiDB-lite"/>
    </source>
</evidence>
<feature type="region of interest" description="Disordered" evidence="5">
    <location>
        <begin position="91"/>
        <end position="110"/>
    </location>
</feature>
<evidence type="ECO:0000256" key="6">
    <source>
        <dbReference type="SAM" id="SignalP"/>
    </source>
</evidence>
<name>A0A6J4IYZ5_9CHLR</name>
<dbReference type="EMBL" id="CADCTC010000159">
    <property type="protein sequence ID" value="CAA9262703.1"/>
    <property type="molecule type" value="Genomic_DNA"/>
</dbReference>
<dbReference type="PANTHER" id="PTHR38439:SF3">
    <property type="entry name" value="COPPER-RESISTANT CUPROPROTEIN COPI"/>
    <property type="match status" value="1"/>
</dbReference>
<dbReference type="InterPro" id="IPR028871">
    <property type="entry name" value="BlueCu_1_BS"/>
</dbReference>
<accession>A0A6J4IYZ5</accession>